<dbReference type="SUPFAM" id="SSF48726">
    <property type="entry name" value="Immunoglobulin"/>
    <property type="match status" value="1"/>
</dbReference>
<gene>
    <name evidence="4" type="ORF">MCOR_45545</name>
</gene>
<keyword evidence="5" id="KW-1185">Reference proteome</keyword>
<dbReference type="AlphaFoldDB" id="A0A6J8DXG0"/>
<dbReference type="Pfam" id="PF13927">
    <property type="entry name" value="Ig_3"/>
    <property type="match status" value="1"/>
</dbReference>
<evidence type="ECO:0000313" key="4">
    <source>
        <dbReference type="EMBL" id="CAC5412546.1"/>
    </source>
</evidence>
<name>A0A6J8DXG0_MYTCO</name>
<evidence type="ECO:0000259" key="3">
    <source>
        <dbReference type="PROSITE" id="PS50835"/>
    </source>
</evidence>
<dbReference type="OrthoDB" id="6126887at2759"/>
<protein>
    <recommendedName>
        <fullName evidence="3">Ig-like domain-containing protein</fullName>
    </recommendedName>
</protein>
<proteinExistence type="predicted"/>
<feature type="compositionally biased region" description="Polar residues" evidence="1">
    <location>
        <begin position="500"/>
        <end position="511"/>
    </location>
</feature>
<dbReference type="PROSITE" id="PS50835">
    <property type="entry name" value="IG_LIKE"/>
    <property type="match status" value="1"/>
</dbReference>
<dbReference type="InterPro" id="IPR013783">
    <property type="entry name" value="Ig-like_fold"/>
</dbReference>
<sequence>MTSSFARFESNWSQPVTLDQLEIALPEQWPNILQACIRHLERSMPRPCGDCVAAYVINENDRVDLYATEGEIIILQCQDNAIDHWENLNSRGFVAYCNELKSSLGHFLTEECNLQIRVTIDDYNTTYRCVIGGNPPRVKDFNICMPTPPSKMKILEAKSGKQVLGVEGHQMTLTCNVNSGKPMETIFWTKNGIVVSSGGPGRLQYTFIPKQDDNFQNFTCTANNTLNSIALRDHIQLRLTYRFSPDEINCTSDINITDSFTTTDQMHNGNHQENTSGITRREIILCCALVFMLLLTIILYARNRHYTTRNISIGEQQGDHPPTGTSIAENIHLYSTADDYSVHLFPVSRNGSMQGYDNVLESNSSISSSMDFNVEGDYIHPYDILVYNSQDNNYEYEKLDHSGEYFTSITHDGNEDEKSVTSTDIKCSSITPGSVLIGHVIIVKSSSFNGDKICQKYTMENHGCITNKHVTLKEIMQYIGIAAENQIYFSISDLRTQPVTSGHNTNDNLSYERSGISGQ</sequence>
<dbReference type="EMBL" id="CACVKT020008048">
    <property type="protein sequence ID" value="CAC5412546.1"/>
    <property type="molecule type" value="Genomic_DNA"/>
</dbReference>
<feature type="region of interest" description="Disordered" evidence="1">
    <location>
        <begin position="500"/>
        <end position="519"/>
    </location>
</feature>
<dbReference type="InterPro" id="IPR036179">
    <property type="entry name" value="Ig-like_dom_sf"/>
</dbReference>
<feature type="transmembrane region" description="Helical" evidence="2">
    <location>
        <begin position="282"/>
        <end position="301"/>
    </location>
</feature>
<dbReference type="Gene3D" id="2.60.40.10">
    <property type="entry name" value="Immunoglobulins"/>
    <property type="match status" value="1"/>
</dbReference>
<keyword evidence="2" id="KW-0472">Membrane</keyword>
<dbReference type="Proteomes" id="UP000507470">
    <property type="component" value="Unassembled WGS sequence"/>
</dbReference>
<organism evidence="4 5">
    <name type="scientific">Mytilus coruscus</name>
    <name type="common">Sea mussel</name>
    <dbReference type="NCBI Taxonomy" id="42192"/>
    <lineage>
        <taxon>Eukaryota</taxon>
        <taxon>Metazoa</taxon>
        <taxon>Spiralia</taxon>
        <taxon>Lophotrochozoa</taxon>
        <taxon>Mollusca</taxon>
        <taxon>Bivalvia</taxon>
        <taxon>Autobranchia</taxon>
        <taxon>Pteriomorphia</taxon>
        <taxon>Mytilida</taxon>
        <taxon>Mytiloidea</taxon>
        <taxon>Mytilidae</taxon>
        <taxon>Mytilinae</taxon>
        <taxon>Mytilus</taxon>
    </lineage>
</organism>
<reference evidence="4 5" key="1">
    <citation type="submission" date="2020-06" db="EMBL/GenBank/DDBJ databases">
        <authorList>
            <person name="Li R."/>
            <person name="Bekaert M."/>
        </authorList>
    </citation>
    <scope>NUCLEOTIDE SEQUENCE [LARGE SCALE GENOMIC DNA]</scope>
    <source>
        <strain evidence="5">wild</strain>
    </source>
</reference>
<evidence type="ECO:0000256" key="2">
    <source>
        <dbReference type="SAM" id="Phobius"/>
    </source>
</evidence>
<evidence type="ECO:0000256" key="1">
    <source>
        <dbReference type="SAM" id="MobiDB-lite"/>
    </source>
</evidence>
<keyword evidence="2" id="KW-1133">Transmembrane helix</keyword>
<feature type="domain" description="Ig-like" evidence="3">
    <location>
        <begin position="149"/>
        <end position="236"/>
    </location>
</feature>
<accession>A0A6J8DXG0</accession>
<dbReference type="InterPro" id="IPR007110">
    <property type="entry name" value="Ig-like_dom"/>
</dbReference>
<keyword evidence="2" id="KW-0812">Transmembrane</keyword>
<evidence type="ECO:0000313" key="5">
    <source>
        <dbReference type="Proteomes" id="UP000507470"/>
    </source>
</evidence>